<dbReference type="AlphaFoldDB" id="A0AAQ0RWN4"/>
<sequence>MEFLTQLTLDRIENFGSKDKKQIIGRIKHIDIERVLKSAEKLNLKSEIKCFESTTKVPLLS</sequence>
<dbReference type="EMBL" id="QXUI01000020">
    <property type="protein sequence ID" value="RIM90499.1"/>
    <property type="molecule type" value="Genomic_DNA"/>
</dbReference>
<evidence type="ECO:0000313" key="1">
    <source>
        <dbReference type="EMBL" id="RIM90499.1"/>
    </source>
</evidence>
<comment type="caution">
    <text evidence="1">The sequence shown here is derived from an EMBL/GenBank/DDBJ whole genome shotgun (WGS) entry which is preliminary data.</text>
</comment>
<protein>
    <submittedName>
        <fullName evidence="1">Uncharacterized protein</fullName>
    </submittedName>
</protein>
<dbReference type="Proteomes" id="UP000285579">
    <property type="component" value="Unassembled WGS sequence"/>
</dbReference>
<evidence type="ECO:0000313" key="2">
    <source>
        <dbReference type="Proteomes" id="UP000285579"/>
    </source>
</evidence>
<proteinExistence type="predicted"/>
<gene>
    <name evidence="1" type="ORF">BU104_14230</name>
</gene>
<organism evidence="1 2">
    <name type="scientific">Staphylococcus xylosus</name>
    <dbReference type="NCBI Taxonomy" id="1288"/>
    <lineage>
        <taxon>Bacteria</taxon>
        <taxon>Bacillati</taxon>
        <taxon>Bacillota</taxon>
        <taxon>Bacilli</taxon>
        <taxon>Bacillales</taxon>
        <taxon>Staphylococcaceae</taxon>
        <taxon>Staphylococcus</taxon>
    </lineage>
</organism>
<accession>A0AAQ0RWN4</accession>
<reference evidence="1 2" key="1">
    <citation type="journal article" date="2016" name="Front. Microbiol.">
        <title>Comprehensive Phylogenetic Analysis of Bovine Non-aureus Staphylococci Species Based on Whole-Genome Sequencing.</title>
        <authorList>
            <person name="Naushad S."/>
            <person name="Barkema H.W."/>
            <person name="Luby C."/>
            <person name="Condas L.A."/>
            <person name="Nobrega D.B."/>
            <person name="Carson D.A."/>
            <person name="De Buck J."/>
        </authorList>
    </citation>
    <scope>NUCLEOTIDE SEQUENCE [LARGE SCALE GENOMIC DNA]</scope>
    <source>
        <strain evidence="1 2">SNUC 1349</strain>
    </source>
</reference>
<name>A0AAQ0RWN4_STAXY</name>